<protein>
    <recommendedName>
        <fullName evidence="8">GATA-type domain-containing protein</fullName>
    </recommendedName>
</protein>
<gene>
    <name evidence="9" type="ORF">HMN09_00381300</name>
</gene>
<evidence type="ECO:0000259" key="8">
    <source>
        <dbReference type="PROSITE" id="PS50114"/>
    </source>
</evidence>
<dbReference type="PANTHER" id="PTHR10071:SF312">
    <property type="entry name" value="GATA-TYPE DOMAIN-CONTAINING PROTEIN"/>
    <property type="match status" value="1"/>
</dbReference>
<evidence type="ECO:0000256" key="1">
    <source>
        <dbReference type="ARBA" id="ARBA00004123"/>
    </source>
</evidence>
<keyword evidence="5" id="KW-0539">Nucleus</keyword>
<dbReference type="SMART" id="SM00401">
    <property type="entry name" value="ZnF_GATA"/>
    <property type="match status" value="2"/>
</dbReference>
<dbReference type="InterPro" id="IPR013088">
    <property type="entry name" value="Znf_NHR/GATA"/>
</dbReference>
<evidence type="ECO:0000256" key="5">
    <source>
        <dbReference type="ARBA" id="ARBA00023242"/>
    </source>
</evidence>
<dbReference type="Pfam" id="PF00320">
    <property type="entry name" value="GATA"/>
    <property type="match status" value="2"/>
</dbReference>
<feature type="region of interest" description="Disordered" evidence="7">
    <location>
        <begin position="157"/>
        <end position="206"/>
    </location>
</feature>
<evidence type="ECO:0000256" key="3">
    <source>
        <dbReference type="ARBA" id="ARBA00022771"/>
    </source>
</evidence>
<evidence type="ECO:0000313" key="9">
    <source>
        <dbReference type="EMBL" id="KAF7318696.1"/>
    </source>
</evidence>
<dbReference type="EMBL" id="JACAZE010000004">
    <property type="protein sequence ID" value="KAF7318696.1"/>
    <property type="molecule type" value="Genomic_DNA"/>
</dbReference>
<keyword evidence="10" id="KW-1185">Reference proteome</keyword>
<dbReference type="GO" id="GO:0008270">
    <property type="term" value="F:zinc ion binding"/>
    <property type="evidence" value="ECO:0007669"/>
    <property type="project" value="UniProtKB-KW"/>
</dbReference>
<dbReference type="Gene3D" id="3.30.50.10">
    <property type="entry name" value="Erythroid Transcription Factor GATA-1, subunit A"/>
    <property type="match status" value="2"/>
</dbReference>
<sequence length="336" mass="36345">MNHQQRAFPAQLEASSYSAVDPWSWAYGRDKLQSVDPDYSPFSPYVHHQQGLRAPSSPYSPLYSPIPPARPLPSHFPHGNAMAVAAQKQHASATSWTYAKSESEQWALSSSFSMSSSMSPPFVDNWVNDLFLPSTPFSNMSDASSIGSPSSNHILSPLPAIPTLPASGSPQPQGHGLRPIAPAQSPPRPKPKARRSNASRSSTGKACAHCSATSTPLWRRDPTTHEPLCNACGLYLQQRQKMRPAALIAADQREDEGGGRAGVSTASAAGFATGGDESESGPTCSHCGTHKTSVWRRSKTGARVCNACGVYQRLRGRDRPLTLRRNKIRPRCKHPK</sequence>
<accession>A0A8H6TK06</accession>
<keyword evidence="4" id="KW-0862">Zinc</keyword>
<dbReference type="InterPro" id="IPR000679">
    <property type="entry name" value="Znf_GATA"/>
</dbReference>
<dbReference type="PANTHER" id="PTHR10071">
    <property type="entry name" value="TRANSCRIPTION FACTOR GATA FAMILY MEMBER"/>
    <property type="match status" value="1"/>
</dbReference>
<dbReference type="PROSITE" id="PS50114">
    <property type="entry name" value="GATA_ZN_FINGER_2"/>
    <property type="match status" value="2"/>
</dbReference>
<comment type="caution">
    <text evidence="9">The sequence shown here is derived from an EMBL/GenBank/DDBJ whole genome shotgun (WGS) entry which is preliminary data.</text>
</comment>
<dbReference type="GO" id="GO:0005634">
    <property type="term" value="C:nucleus"/>
    <property type="evidence" value="ECO:0007669"/>
    <property type="project" value="UniProtKB-SubCell"/>
</dbReference>
<dbReference type="GO" id="GO:0045165">
    <property type="term" value="P:cell fate commitment"/>
    <property type="evidence" value="ECO:0007669"/>
    <property type="project" value="TreeGrafter"/>
</dbReference>
<dbReference type="AlphaFoldDB" id="A0A8H6TK06"/>
<keyword evidence="2" id="KW-0479">Metal-binding</keyword>
<dbReference type="Proteomes" id="UP000613580">
    <property type="component" value="Unassembled WGS sequence"/>
</dbReference>
<evidence type="ECO:0000256" key="6">
    <source>
        <dbReference type="PROSITE-ProRule" id="PRU00094"/>
    </source>
</evidence>
<evidence type="ECO:0000256" key="7">
    <source>
        <dbReference type="SAM" id="MobiDB-lite"/>
    </source>
</evidence>
<dbReference type="GO" id="GO:0045944">
    <property type="term" value="P:positive regulation of transcription by RNA polymerase II"/>
    <property type="evidence" value="ECO:0007669"/>
    <property type="project" value="TreeGrafter"/>
</dbReference>
<evidence type="ECO:0000313" key="10">
    <source>
        <dbReference type="Proteomes" id="UP000613580"/>
    </source>
</evidence>
<proteinExistence type="predicted"/>
<evidence type="ECO:0000256" key="2">
    <source>
        <dbReference type="ARBA" id="ARBA00022723"/>
    </source>
</evidence>
<dbReference type="PRINTS" id="PR00619">
    <property type="entry name" value="GATAZNFINGER"/>
</dbReference>
<dbReference type="GO" id="GO:0000981">
    <property type="term" value="F:DNA-binding transcription factor activity, RNA polymerase II-specific"/>
    <property type="evidence" value="ECO:0007669"/>
    <property type="project" value="TreeGrafter"/>
</dbReference>
<organism evidence="9 10">
    <name type="scientific">Mycena chlorophos</name>
    <name type="common">Agaric fungus</name>
    <name type="synonym">Agaricus chlorophos</name>
    <dbReference type="NCBI Taxonomy" id="658473"/>
    <lineage>
        <taxon>Eukaryota</taxon>
        <taxon>Fungi</taxon>
        <taxon>Dikarya</taxon>
        <taxon>Basidiomycota</taxon>
        <taxon>Agaricomycotina</taxon>
        <taxon>Agaricomycetes</taxon>
        <taxon>Agaricomycetidae</taxon>
        <taxon>Agaricales</taxon>
        <taxon>Marasmiineae</taxon>
        <taxon>Mycenaceae</taxon>
        <taxon>Mycena</taxon>
    </lineage>
</organism>
<keyword evidence="3 6" id="KW-0863">Zinc-finger</keyword>
<feature type="domain" description="GATA-type" evidence="8">
    <location>
        <begin position="201"/>
        <end position="247"/>
    </location>
</feature>
<feature type="domain" description="GATA-type" evidence="8">
    <location>
        <begin position="278"/>
        <end position="331"/>
    </location>
</feature>
<dbReference type="InterPro" id="IPR039355">
    <property type="entry name" value="Transcription_factor_GATA"/>
</dbReference>
<dbReference type="OrthoDB" id="515401at2759"/>
<dbReference type="PROSITE" id="PS00344">
    <property type="entry name" value="GATA_ZN_FINGER_1"/>
    <property type="match status" value="1"/>
</dbReference>
<dbReference type="GO" id="GO:0000978">
    <property type="term" value="F:RNA polymerase II cis-regulatory region sequence-specific DNA binding"/>
    <property type="evidence" value="ECO:0007669"/>
    <property type="project" value="TreeGrafter"/>
</dbReference>
<dbReference type="SUPFAM" id="SSF57716">
    <property type="entry name" value="Glucocorticoid receptor-like (DNA-binding domain)"/>
    <property type="match status" value="2"/>
</dbReference>
<comment type="subcellular location">
    <subcellularLocation>
        <location evidence="1">Nucleus</location>
    </subcellularLocation>
</comment>
<dbReference type="CDD" id="cd00202">
    <property type="entry name" value="ZnF_GATA"/>
    <property type="match status" value="2"/>
</dbReference>
<dbReference type="GO" id="GO:0000122">
    <property type="term" value="P:negative regulation of transcription by RNA polymerase II"/>
    <property type="evidence" value="ECO:0007669"/>
    <property type="project" value="TreeGrafter"/>
</dbReference>
<reference evidence="9" key="1">
    <citation type="submission" date="2020-05" db="EMBL/GenBank/DDBJ databases">
        <title>Mycena genomes resolve the evolution of fungal bioluminescence.</title>
        <authorList>
            <person name="Tsai I.J."/>
        </authorList>
    </citation>
    <scope>NUCLEOTIDE SEQUENCE</scope>
    <source>
        <strain evidence="9">110903Hualien_Pintung</strain>
    </source>
</reference>
<name>A0A8H6TK06_MYCCL</name>
<evidence type="ECO:0000256" key="4">
    <source>
        <dbReference type="ARBA" id="ARBA00022833"/>
    </source>
</evidence>